<reference evidence="2 3" key="1">
    <citation type="submission" date="2019-06" db="EMBL/GenBank/DDBJ databases">
        <title>Thermomonas aquatica sp. nov., isolated from an industrial wastewater treatment plant.</title>
        <authorList>
            <person name="Jeon J.H."/>
            <person name="Park D.-S."/>
        </authorList>
    </citation>
    <scope>NUCLEOTIDE SEQUENCE [LARGE SCALE GENOMIC DNA]</scope>
    <source>
        <strain evidence="2 3">SY21</strain>
    </source>
</reference>
<evidence type="ECO:0000313" key="3">
    <source>
        <dbReference type="Proteomes" id="UP000308149"/>
    </source>
</evidence>
<evidence type="ECO:0000313" key="2">
    <source>
        <dbReference type="EMBL" id="QDA58003.1"/>
    </source>
</evidence>
<gene>
    <name evidence="2" type="ORF">FHQ07_12130</name>
</gene>
<dbReference type="RefSeq" id="WP_139717053.1">
    <property type="nucleotide sequence ID" value="NZ_CP040871.1"/>
</dbReference>
<dbReference type="AlphaFoldDB" id="A0A5B7ZTY3"/>
<keyword evidence="1" id="KW-0472">Membrane</keyword>
<organism evidence="2 3">
    <name type="scientific">Thermomonas aquatica</name>
    <dbReference type="NCBI Taxonomy" id="2202149"/>
    <lineage>
        <taxon>Bacteria</taxon>
        <taxon>Pseudomonadati</taxon>
        <taxon>Pseudomonadota</taxon>
        <taxon>Gammaproteobacteria</taxon>
        <taxon>Lysobacterales</taxon>
        <taxon>Lysobacteraceae</taxon>
        <taxon>Thermomonas</taxon>
    </lineage>
</organism>
<dbReference type="OrthoDB" id="8251503at2"/>
<keyword evidence="1" id="KW-1133">Transmembrane helix</keyword>
<keyword evidence="3" id="KW-1185">Reference proteome</keyword>
<dbReference type="Proteomes" id="UP000308149">
    <property type="component" value="Chromosome"/>
</dbReference>
<feature type="transmembrane region" description="Helical" evidence="1">
    <location>
        <begin position="45"/>
        <end position="65"/>
    </location>
</feature>
<protein>
    <submittedName>
        <fullName evidence="2">Uncharacterized protein</fullName>
    </submittedName>
</protein>
<keyword evidence="1" id="KW-0812">Transmembrane</keyword>
<evidence type="ECO:0000256" key="1">
    <source>
        <dbReference type="SAM" id="Phobius"/>
    </source>
</evidence>
<accession>A0A5B7ZTY3</accession>
<sequence>MTVLQEVARMKPFTRIAALLLAVVAVLQATRFLAGWPVTIDGFAVPAWASGLVAAIAGLLAFMLWRESKR</sequence>
<dbReference type="KEGG" id="thes:FHQ07_12130"/>
<proteinExistence type="predicted"/>
<dbReference type="EMBL" id="CP040871">
    <property type="protein sequence ID" value="QDA58003.1"/>
    <property type="molecule type" value="Genomic_DNA"/>
</dbReference>
<name>A0A5B7ZTY3_9GAMM</name>